<name>A0ABV3QBR2_9GAMM</name>
<dbReference type="Pfam" id="PF00126">
    <property type="entry name" value="HTH_1"/>
    <property type="match status" value="1"/>
</dbReference>
<dbReference type="SUPFAM" id="SSF53850">
    <property type="entry name" value="Periplasmic binding protein-like II"/>
    <property type="match status" value="1"/>
</dbReference>
<keyword evidence="2" id="KW-0805">Transcription regulation</keyword>
<evidence type="ECO:0000256" key="2">
    <source>
        <dbReference type="ARBA" id="ARBA00023015"/>
    </source>
</evidence>
<keyword evidence="7" id="KW-1185">Reference proteome</keyword>
<evidence type="ECO:0000256" key="4">
    <source>
        <dbReference type="ARBA" id="ARBA00023163"/>
    </source>
</evidence>
<comment type="caution">
    <text evidence="6">The sequence shown here is derived from an EMBL/GenBank/DDBJ whole genome shotgun (WGS) entry which is preliminary data.</text>
</comment>
<proteinExistence type="inferred from homology"/>
<comment type="similarity">
    <text evidence="1">Belongs to the LysR transcriptional regulatory family.</text>
</comment>
<dbReference type="Proteomes" id="UP001556220">
    <property type="component" value="Unassembled WGS sequence"/>
</dbReference>
<dbReference type="CDD" id="cd08422">
    <property type="entry name" value="PBP2_CrgA_like"/>
    <property type="match status" value="1"/>
</dbReference>
<accession>A0ABV3QBR2</accession>
<feature type="domain" description="HTH lysR-type" evidence="5">
    <location>
        <begin position="12"/>
        <end position="63"/>
    </location>
</feature>
<evidence type="ECO:0000256" key="1">
    <source>
        <dbReference type="ARBA" id="ARBA00009437"/>
    </source>
</evidence>
<dbReference type="Pfam" id="PF03466">
    <property type="entry name" value="LysR_substrate"/>
    <property type="match status" value="1"/>
</dbReference>
<reference evidence="6 7" key="1">
    <citation type="submission" date="2024-06" db="EMBL/GenBank/DDBJ databases">
        <authorList>
            <person name="Woo H."/>
        </authorList>
    </citation>
    <scope>NUCLEOTIDE SEQUENCE [LARGE SCALE GENOMIC DNA]</scope>
    <source>
        <strain evidence="6 7">Si-c</strain>
    </source>
</reference>
<organism evidence="6 7">
    <name type="scientific">Rhodanobacter lycopersici</name>
    <dbReference type="NCBI Taxonomy" id="3162487"/>
    <lineage>
        <taxon>Bacteria</taxon>
        <taxon>Pseudomonadati</taxon>
        <taxon>Pseudomonadota</taxon>
        <taxon>Gammaproteobacteria</taxon>
        <taxon>Lysobacterales</taxon>
        <taxon>Rhodanobacteraceae</taxon>
        <taxon>Rhodanobacter</taxon>
    </lineage>
</organism>
<evidence type="ECO:0000256" key="3">
    <source>
        <dbReference type="ARBA" id="ARBA00023125"/>
    </source>
</evidence>
<dbReference type="Gene3D" id="1.10.10.10">
    <property type="entry name" value="Winged helix-like DNA-binding domain superfamily/Winged helix DNA-binding domain"/>
    <property type="match status" value="1"/>
</dbReference>
<keyword evidence="4" id="KW-0804">Transcription</keyword>
<protein>
    <submittedName>
        <fullName evidence="6">LysR family transcriptional regulator</fullName>
    </submittedName>
</protein>
<dbReference type="InterPro" id="IPR000847">
    <property type="entry name" value="LysR_HTH_N"/>
</dbReference>
<sequence>MDSDEPGWDLYRSFLAVADAGSLSAAARMLGMTQPSLGRHVRQLETTLGVALFTRSPQGLRLTELGAELAEHARGMAAASSALRRAASGSRQEVRGVVRITCSEVIGGEVLPAMLAGLRRQQPGIVVELSLSDATEDLLRKDADIAVRMLRPSQAALVARRVGGIGLGLYAHRRYLKERGTPRTLADLHQHALIGFDRETPALRAMRGRVPGGEVYAREHFALRTDSGLAQLAALRAGYGIGACQRALARRARQLVPVLPGAFGLDLDTWLVMHEDQRANRRVRLVYDYLFEALAAYVAEGA</sequence>
<evidence type="ECO:0000313" key="6">
    <source>
        <dbReference type="EMBL" id="MEW9571245.1"/>
    </source>
</evidence>
<dbReference type="InterPro" id="IPR036388">
    <property type="entry name" value="WH-like_DNA-bd_sf"/>
</dbReference>
<keyword evidence="3" id="KW-0238">DNA-binding</keyword>
<dbReference type="PANTHER" id="PTHR30537:SF3">
    <property type="entry name" value="TRANSCRIPTIONAL REGULATORY PROTEIN"/>
    <property type="match status" value="1"/>
</dbReference>
<dbReference type="InterPro" id="IPR005119">
    <property type="entry name" value="LysR_subst-bd"/>
</dbReference>
<dbReference type="InterPro" id="IPR036390">
    <property type="entry name" value="WH_DNA-bd_sf"/>
</dbReference>
<dbReference type="SUPFAM" id="SSF46785">
    <property type="entry name" value="Winged helix' DNA-binding domain"/>
    <property type="match status" value="1"/>
</dbReference>
<dbReference type="Gene3D" id="3.40.190.290">
    <property type="match status" value="1"/>
</dbReference>
<gene>
    <name evidence="6" type="ORF">ABQJ54_05730</name>
</gene>
<dbReference type="EMBL" id="JBFOHK010000001">
    <property type="protein sequence ID" value="MEW9571245.1"/>
    <property type="molecule type" value="Genomic_DNA"/>
</dbReference>
<evidence type="ECO:0000259" key="5">
    <source>
        <dbReference type="PROSITE" id="PS50931"/>
    </source>
</evidence>
<dbReference type="PRINTS" id="PR00039">
    <property type="entry name" value="HTHLYSR"/>
</dbReference>
<dbReference type="RefSeq" id="WP_367853305.1">
    <property type="nucleotide sequence ID" value="NZ_JBFOHK010000001.1"/>
</dbReference>
<evidence type="ECO:0000313" key="7">
    <source>
        <dbReference type="Proteomes" id="UP001556220"/>
    </source>
</evidence>
<dbReference type="PROSITE" id="PS50931">
    <property type="entry name" value="HTH_LYSR"/>
    <property type="match status" value="1"/>
</dbReference>
<dbReference type="InterPro" id="IPR058163">
    <property type="entry name" value="LysR-type_TF_proteobact-type"/>
</dbReference>
<dbReference type="PANTHER" id="PTHR30537">
    <property type="entry name" value="HTH-TYPE TRANSCRIPTIONAL REGULATOR"/>
    <property type="match status" value="1"/>
</dbReference>